<organism evidence="6">
    <name type="scientific">Oryza sativa subsp. japonica</name>
    <name type="common">Rice</name>
    <dbReference type="NCBI Taxonomy" id="39947"/>
    <lineage>
        <taxon>Eukaryota</taxon>
        <taxon>Viridiplantae</taxon>
        <taxon>Streptophyta</taxon>
        <taxon>Embryophyta</taxon>
        <taxon>Tracheophyta</taxon>
        <taxon>Spermatophyta</taxon>
        <taxon>Magnoliopsida</taxon>
        <taxon>Liliopsida</taxon>
        <taxon>Poales</taxon>
        <taxon>Poaceae</taxon>
        <taxon>BOP clade</taxon>
        <taxon>Oryzoideae</taxon>
        <taxon>Oryzeae</taxon>
        <taxon>Oryzinae</taxon>
        <taxon>Oryza</taxon>
        <taxon>Oryza sativa</taxon>
    </lineage>
</organism>
<protein>
    <submittedName>
        <fullName evidence="6">10A19I.14</fullName>
    </submittedName>
</protein>
<name>Q9XHV2_ORYSJ</name>
<evidence type="ECO:0000313" key="6">
    <source>
        <dbReference type="EMBL" id="AAD39601.1"/>
    </source>
</evidence>
<feature type="chain" id="PRO_5004336297" evidence="4">
    <location>
        <begin position="30"/>
        <end position="698"/>
    </location>
</feature>
<evidence type="ECO:0000256" key="2">
    <source>
        <dbReference type="ARBA" id="ARBA00023242"/>
    </source>
</evidence>
<feature type="signal peptide" evidence="4">
    <location>
        <begin position="1"/>
        <end position="29"/>
    </location>
</feature>
<gene>
    <name evidence="6" type="primary">10A19I.14</name>
</gene>
<evidence type="ECO:0000256" key="1">
    <source>
        <dbReference type="ARBA" id="ARBA00004123"/>
    </source>
</evidence>
<dbReference type="GO" id="GO:0005634">
    <property type="term" value="C:nucleus"/>
    <property type="evidence" value="ECO:0007669"/>
    <property type="project" value="UniProtKB-SubCell"/>
</dbReference>
<dbReference type="GO" id="GO:0008278">
    <property type="term" value="C:cohesin complex"/>
    <property type="evidence" value="ECO:0007669"/>
    <property type="project" value="InterPro"/>
</dbReference>
<keyword evidence="4" id="KW-0732">Signal</keyword>
<feature type="compositionally biased region" description="Low complexity" evidence="3">
    <location>
        <begin position="444"/>
        <end position="453"/>
    </location>
</feature>
<evidence type="ECO:0000256" key="3">
    <source>
        <dbReference type="SAM" id="MobiDB-lite"/>
    </source>
</evidence>
<feature type="region of interest" description="Disordered" evidence="3">
    <location>
        <begin position="256"/>
        <end position="330"/>
    </location>
</feature>
<dbReference type="AlphaFoldDB" id="Q9XHV2"/>
<feature type="domain" description="Rad21/Rec8-like protein N-terminal" evidence="5">
    <location>
        <begin position="26"/>
        <end position="98"/>
    </location>
</feature>
<dbReference type="InterPro" id="IPR006910">
    <property type="entry name" value="Rad21_Rec8_N"/>
</dbReference>
<sequence length="698" mass="78848">MVGLLRSPLLSIASFRLLFSCAVLRMAATLHSKINRKRLDKLDIIKICEEILNPSVPMALRLSGILMGGVAIVYERKVKALYDSNCVRSSSQMILRSTRHGGSSQSQTPPYFPRAKPKPSIVSERYMLYGDEHLTFSWVSVTGAKGAGLRAVWYEAVTLPENIMDMDVEQPMLFSEADTTRFRGMIVSIPLKSVMHVQRLEDLDDQYINVNLDDDDFSRAENHHQENITLADNFGSGLGETDVFNRFERFDITDDDATFNVTPDGHPQVPSNLVPSPPRQEDSPQQQENHHAASSPLHEEAQQGQFKHMGQQPAKSSKRKKRRKDDEVMMDNDQIMIPGNVYQTWLKDPSSLITKRHRINSKVNLIRSIKIRDLMDLPLVSLISSLEKSPLEFYYPKELMQLWKECTEVKSPKAPSSGYYTICSFLSPFWITKGTVAIFFKGGQQSSSPEQQQRNLPPQAFPTQPQVDNDREMGFHPVDFADDIEKLRGNTSGEYGRDYDAFHSDHSVTPGSPGLSRRSASSSGGSGRGFTQLDPEVQLPSGRSKRQHSSGKSFGNLDPVEEEFPFEQELRDFKMRRLSDVGPTPDLLEEIEPTQTPYEKKSNPIDQVTQSIHSYLKLHFDTPGASQSESLSQLAHGMTTAKAARLFYQACVLREENKCAIALFPELDKWATPSLLSHRQMLENLEEVPWKFNHCSHV</sequence>
<feature type="region of interest" description="Disordered" evidence="3">
    <location>
        <begin position="443"/>
        <end position="474"/>
    </location>
</feature>
<feature type="region of interest" description="Disordered" evidence="3">
    <location>
        <begin position="498"/>
        <end position="561"/>
    </location>
</feature>
<dbReference type="PANTHER" id="PTHR12585:SF64">
    <property type="entry name" value="SISTER CHROMATID COHESION 1 PROTEIN 1"/>
    <property type="match status" value="1"/>
</dbReference>
<comment type="subcellular location">
    <subcellularLocation>
        <location evidence="1">Nucleus</location>
    </subcellularLocation>
</comment>
<dbReference type="Pfam" id="PF04825">
    <property type="entry name" value="Rad21_Rec8_N"/>
    <property type="match status" value="1"/>
</dbReference>
<feature type="compositionally biased region" description="Low complexity" evidence="3">
    <location>
        <begin position="511"/>
        <end position="523"/>
    </location>
</feature>
<reference evidence="6" key="1">
    <citation type="submission" date="1999-06" db="EMBL/GenBank/DDBJ databases">
        <title>Oryza sativa chromosome 5 BAC 10A19I.</title>
        <authorList>
            <person name="Vysotskaia V.S."/>
            <person name="Schwartz J.R."/>
            <person name="Osborne B.I."/>
            <person name="Wing R."/>
            <person name="Yu G."/>
            <person name="Kwan A."/>
            <person name="Liu S."/>
            <person name="Lee J."/>
            <person name="Toriumi M."/>
            <person name="Luros J."/>
            <person name="Li J."/>
            <person name="Kremenetskaia I."/>
            <person name="Oji O."/>
            <person name="Theologis A."/>
        </authorList>
    </citation>
    <scope>NUCLEOTIDE SEQUENCE</scope>
</reference>
<keyword evidence="2" id="KW-0539">Nucleus</keyword>
<dbReference type="GO" id="GO:0007062">
    <property type="term" value="P:sister chromatid cohesion"/>
    <property type="evidence" value="ECO:0007669"/>
    <property type="project" value="InterPro"/>
</dbReference>
<dbReference type="PANTHER" id="PTHR12585">
    <property type="entry name" value="SCC1 / RAD21 FAMILY MEMBER"/>
    <property type="match status" value="1"/>
</dbReference>
<evidence type="ECO:0000256" key="4">
    <source>
        <dbReference type="SAM" id="SignalP"/>
    </source>
</evidence>
<evidence type="ECO:0000259" key="5">
    <source>
        <dbReference type="Pfam" id="PF04825"/>
    </source>
</evidence>
<dbReference type="EMBL" id="AC007858">
    <property type="protein sequence ID" value="AAD39601.1"/>
    <property type="molecule type" value="Genomic_DNA"/>
</dbReference>
<dbReference type="InterPro" id="IPR039781">
    <property type="entry name" value="Rad21/Rec8-like"/>
</dbReference>
<proteinExistence type="predicted"/>
<accession>Q9XHV2</accession>